<organism evidence="1 2">
    <name type="scientific">Eumeta variegata</name>
    <name type="common">Bagworm moth</name>
    <name type="synonym">Eumeta japonica</name>
    <dbReference type="NCBI Taxonomy" id="151549"/>
    <lineage>
        <taxon>Eukaryota</taxon>
        <taxon>Metazoa</taxon>
        <taxon>Ecdysozoa</taxon>
        <taxon>Arthropoda</taxon>
        <taxon>Hexapoda</taxon>
        <taxon>Insecta</taxon>
        <taxon>Pterygota</taxon>
        <taxon>Neoptera</taxon>
        <taxon>Endopterygota</taxon>
        <taxon>Lepidoptera</taxon>
        <taxon>Glossata</taxon>
        <taxon>Ditrysia</taxon>
        <taxon>Tineoidea</taxon>
        <taxon>Psychidae</taxon>
        <taxon>Oiketicinae</taxon>
        <taxon>Eumeta</taxon>
    </lineage>
</organism>
<comment type="caution">
    <text evidence="1">The sequence shown here is derived from an EMBL/GenBank/DDBJ whole genome shotgun (WGS) entry which is preliminary data.</text>
</comment>
<evidence type="ECO:0000313" key="2">
    <source>
        <dbReference type="Proteomes" id="UP000299102"/>
    </source>
</evidence>
<sequence length="200" mass="22058">MDAAVSSPEVRVGFSNPRVEFSNFQSAPGAPQLVSASVRANCKKAPEDAELENVNMVNQVHPQILQTVFLSLQNLKNQIMTTNVWVEQYQVSQQSHPPLRANSVRSELQPLRPCPRRTLISSYYALVNSPYHQISFQKYGIFVDKACLRAAGAPYKRVIQRVDHLSRAGKSAGKSIVGFRRPDATPSSGPSPGRCVIAKI</sequence>
<keyword evidence="2" id="KW-1185">Reference proteome</keyword>
<accession>A0A4C1XD07</accession>
<proteinExistence type="predicted"/>
<gene>
    <name evidence="1" type="ORF">EVAR_91369_1</name>
</gene>
<dbReference type="AlphaFoldDB" id="A0A4C1XD07"/>
<reference evidence="1 2" key="1">
    <citation type="journal article" date="2019" name="Commun. Biol.">
        <title>The bagworm genome reveals a unique fibroin gene that provides high tensile strength.</title>
        <authorList>
            <person name="Kono N."/>
            <person name="Nakamura H."/>
            <person name="Ohtoshi R."/>
            <person name="Tomita M."/>
            <person name="Numata K."/>
            <person name="Arakawa K."/>
        </authorList>
    </citation>
    <scope>NUCLEOTIDE SEQUENCE [LARGE SCALE GENOMIC DNA]</scope>
</reference>
<dbReference type="Proteomes" id="UP000299102">
    <property type="component" value="Unassembled WGS sequence"/>
</dbReference>
<dbReference type="EMBL" id="BGZK01000786">
    <property type="protein sequence ID" value="GBP60334.1"/>
    <property type="molecule type" value="Genomic_DNA"/>
</dbReference>
<name>A0A4C1XD07_EUMVA</name>
<evidence type="ECO:0000313" key="1">
    <source>
        <dbReference type="EMBL" id="GBP60334.1"/>
    </source>
</evidence>
<protein>
    <submittedName>
        <fullName evidence="1">Uncharacterized protein</fullName>
    </submittedName>
</protein>